<evidence type="ECO:0000313" key="3">
    <source>
        <dbReference type="Proteomes" id="UP001186944"/>
    </source>
</evidence>
<proteinExistence type="predicted"/>
<protein>
    <recommendedName>
        <fullName evidence="1">Formyl transferase N-terminal domain-containing protein</fullName>
    </recommendedName>
</protein>
<dbReference type="Pfam" id="PF00378">
    <property type="entry name" value="ECH_1"/>
    <property type="match status" value="1"/>
</dbReference>
<dbReference type="CDD" id="cd06558">
    <property type="entry name" value="crotonase-like"/>
    <property type="match status" value="1"/>
</dbReference>
<accession>A0AA88YAD1</accession>
<name>A0AA88YAD1_PINIB</name>
<dbReference type="PANTHER" id="PTHR43388">
    <property type="entry name" value="HYDROGENASE MATURATION FACTOR HOXX"/>
    <property type="match status" value="1"/>
</dbReference>
<dbReference type="InterPro" id="IPR029045">
    <property type="entry name" value="ClpP/crotonase-like_dom_sf"/>
</dbReference>
<gene>
    <name evidence="2" type="ORF">FSP39_003668</name>
</gene>
<keyword evidence="3" id="KW-1185">Reference proteome</keyword>
<dbReference type="InterPro" id="IPR047180">
    <property type="entry name" value="HoxX-like"/>
</dbReference>
<dbReference type="AlphaFoldDB" id="A0AA88YAD1"/>
<dbReference type="InterPro" id="IPR036477">
    <property type="entry name" value="Formyl_transf_N_sf"/>
</dbReference>
<sequence length="637" mass="71690">MLPLPHPTGARTLPLLQKLKVLLISDFSNTMTKRIQLELIKQKASVSAIETRHAQTMIDVTNTIRPDLIICPFLTSKVPREITDNKSRPCLIVHPGIAGDRGASSLDWAIHDSAEEWGVTILQADDKMDKGDIWCTANFPMKMSATKTGTYVGDVGDAAVQSINESLYRYLHQIAPVPLNYEHPEVKGKLRRSMKNKDRTVEWDMTSDQCWRMVRMSDTQPGALGRPLQNICNDQTLFRFYDAHSEFGMSSLGIRNLLSKHKVGDIVGKRNGAILMKTGDENGVWIGRMKKEGPYSMKKSAVEALTLHTPVYLEEITCPADYDDIRLDIQNQVAYIHFNFYDGAMDKNQCSRLESVLQHVASRKDVKIVAMMGGQRFFSTGIHLNEIEVAVNKQTEAWENINKIDDVIASMFGMTDKVTVAVLQGNAGAGGVMMAASCDLVVTHPGVLLTPSYNAMGLFGSEYWTYFLPERVGESTAHKLVSDTSPLLATTAQELGLVDYVIGEGKRDFQRRIPEFLNEILESDKIEKITKAKKGNRDQDWFDRVDLHRRYELSKMKQCFKSPAFLNAMKRFVYHLQDGEDLSLISDAHDENEIKLPSSSDLKGVHEVKSNIEIVYARNCFCKNFVLYLHTEATIVK</sequence>
<dbReference type="Pfam" id="PF00551">
    <property type="entry name" value="Formyl_trans_N"/>
    <property type="match status" value="1"/>
</dbReference>
<reference evidence="2" key="1">
    <citation type="submission" date="2019-08" db="EMBL/GenBank/DDBJ databases">
        <title>The improved chromosome-level genome for the pearl oyster Pinctada fucata martensii using PacBio sequencing and Hi-C.</title>
        <authorList>
            <person name="Zheng Z."/>
        </authorList>
    </citation>
    <scope>NUCLEOTIDE SEQUENCE</scope>
    <source>
        <strain evidence="2">ZZ-2019</strain>
        <tissue evidence="2">Adductor muscle</tissue>
    </source>
</reference>
<organism evidence="2 3">
    <name type="scientific">Pinctada imbricata</name>
    <name type="common">Atlantic pearl-oyster</name>
    <name type="synonym">Pinctada martensii</name>
    <dbReference type="NCBI Taxonomy" id="66713"/>
    <lineage>
        <taxon>Eukaryota</taxon>
        <taxon>Metazoa</taxon>
        <taxon>Spiralia</taxon>
        <taxon>Lophotrochozoa</taxon>
        <taxon>Mollusca</taxon>
        <taxon>Bivalvia</taxon>
        <taxon>Autobranchia</taxon>
        <taxon>Pteriomorphia</taxon>
        <taxon>Pterioida</taxon>
        <taxon>Pterioidea</taxon>
        <taxon>Pteriidae</taxon>
        <taxon>Pinctada</taxon>
    </lineage>
</organism>
<dbReference type="InterPro" id="IPR002376">
    <property type="entry name" value="Formyl_transf_N"/>
</dbReference>
<comment type="caution">
    <text evidence="2">The sequence shown here is derived from an EMBL/GenBank/DDBJ whole genome shotgun (WGS) entry which is preliminary data.</text>
</comment>
<dbReference type="EMBL" id="VSWD01000005">
    <property type="protein sequence ID" value="KAK3101449.1"/>
    <property type="molecule type" value="Genomic_DNA"/>
</dbReference>
<dbReference type="Proteomes" id="UP001186944">
    <property type="component" value="Unassembled WGS sequence"/>
</dbReference>
<evidence type="ECO:0000259" key="1">
    <source>
        <dbReference type="Pfam" id="PF00551"/>
    </source>
</evidence>
<dbReference type="InterPro" id="IPR001753">
    <property type="entry name" value="Enoyl-CoA_hydra/iso"/>
</dbReference>
<dbReference type="Gene3D" id="3.40.50.12230">
    <property type="match status" value="1"/>
</dbReference>
<dbReference type="PANTHER" id="PTHR43388:SF1">
    <property type="entry name" value="HYDROGENASE MATURATION FACTOR HOXX"/>
    <property type="match status" value="1"/>
</dbReference>
<dbReference type="Gene3D" id="3.90.226.10">
    <property type="entry name" value="2-enoyl-CoA Hydratase, Chain A, domain 1"/>
    <property type="match status" value="1"/>
</dbReference>
<feature type="domain" description="Formyl transferase N-terminal" evidence="1">
    <location>
        <begin position="34"/>
        <end position="147"/>
    </location>
</feature>
<dbReference type="SUPFAM" id="SSF53328">
    <property type="entry name" value="Formyltransferase"/>
    <property type="match status" value="1"/>
</dbReference>
<evidence type="ECO:0000313" key="2">
    <source>
        <dbReference type="EMBL" id="KAK3101449.1"/>
    </source>
</evidence>
<dbReference type="SUPFAM" id="SSF52096">
    <property type="entry name" value="ClpP/crotonase"/>
    <property type="match status" value="1"/>
</dbReference>